<dbReference type="InterPro" id="IPR003615">
    <property type="entry name" value="HNH_nuc"/>
</dbReference>
<evidence type="ECO:0000313" key="2">
    <source>
        <dbReference type="EMBL" id="QJA60781.1"/>
    </source>
</evidence>
<dbReference type="GO" id="GO:0003676">
    <property type="term" value="F:nucleic acid binding"/>
    <property type="evidence" value="ECO:0007669"/>
    <property type="project" value="InterPro"/>
</dbReference>
<dbReference type="CDD" id="cd00085">
    <property type="entry name" value="HNHc"/>
    <property type="match status" value="1"/>
</dbReference>
<keyword evidence="4" id="KW-0255">Endonuclease</keyword>
<dbReference type="Pfam" id="PF01844">
    <property type="entry name" value="HNH"/>
    <property type="match status" value="1"/>
</dbReference>
<protein>
    <submittedName>
        <fullName evidence="4">Putative homing endonuclease</fullName>
    </submittedName>
</protein>
<accession>A0A6M3Y071</accession>
<dbReference type="EMBL" id="MT145088">
    <property type="protein sequence ID" value="QJI03442.1"/>
    <property type="molecule type" value="Genomic_DNA"/>
</dbReference>
<dbReference type="AlphaFoldDB" id="A0A6M3Y071"/>
<gene>
    <name evidence="3" type="ORF">MM415A00784_0020</name>
    <name evidence="2" type="ORF">MM415B01056_0025</name>
    <name evidence="4" type="ORF">TM448B04534_0008</name>
</gene>
<evidence type="ECO:0000313" key="3">
    <source>
        <dbReference type="EMBL" id="QJA80074.1"/>
    </source>
</evidence>
<evidence type="ECO:0000313" key="4">
    <source>
        <dbReference type="EMBL" id="QJI03442.1"/>
    </source>
</evidence>
<dbReference type="EMBL" id="MT142405">
    <property type="protein sequence ID" value="QJA80074.1"/>
    <property type="molecule type" value="Genomic_DNA"/>
</dbReference>
<feature type="domain" description="HNH nuclease" evidence="1">
    <location>
        <begin position="107"/>
        <end position="159"/>
    </location>
</feature>
<proteinExistence type="predicted"/>
<dbReference type="InterPro" id="IPR002711">
    <property type="entry name" value="HNH"/>
</dbReference>
<dbReference type="EMBL" id="MT141420">
    <property type="protein sequence ID" value="QJA60781.1"/>
    <property type="molecule type" value="Genomic_DNA"/>
</dbReference>
<sequence>MGRKAWNRLGDKPLTPYERTKRHNLKMYAEYEKLPKIECACGCGNLISPINKMGKPAIYKHGHNPEGGKTRFIKGRATWNKGIMGEASTSYINGNSTLPYGHEFTRAFKKLLRARDGYKCQRCGAKKNNGRALEIHHIDFDKTNNDPSNLITVCGKCNIYFNFHREESLQAFPKRRMLLK</sequence>
<name>A0A6M3Y071_9ZZZZ</name>
<dbReference type="GO" id="GO:0004519">
    <property type="term" value="F:endonuclease activity"/>
    <property type="evidence" value="ECO:0007669"/>
    <property type="project" value="UniProtKB-KW"/>
</dbReference>
<keyword evidence="4" id="KW-0378">Hydrolase</keyword>
<dbReference type="Gene3D" id="1.10.30.50">
    <property type="match status" value="1"/>
</dbReference>
<reference evidence="4" key="1">
    <citation type="submission" date="2020-03" db="EMBL/GenBank/DDBJ databases">
        <title>The deep terrestrial virosphere.</title>
        <authorList>
            <person name="Holmfeldt K."/>
            <person name="Nilsson E."/>
            <person name="Simone D."/>
            <person name="Lopez-Fernandez M."/>
            <person name="Wu X."/>
            <person name="de Brujin I."/>
            <person name="Lundin D."/>
            <person name="Andersson A."/>
            <person name="Bertilsson S."/>
            <person name="Dopson M."/>
        </authorList>
    </citation>
    <scope>NUCLEOTIDE SEQUENCE</scope>
    <source>
        <strain evidence="3">MM415A00784</strain>
        <strain evidence="2">MM415B01056</strain>
        <strain evidence="4">TM448B04534</strain>
    </source>
</reference>
<keyword evidence="4" id="KW-0540">Nuclease</keyword>
<evidence type="ECO:0000259" key="1">
    <source>
        <dbReference type="SMART" id="SM00507"/>
    </source>
</evidence>
<dbReference type="SMART" id="SM00507">
    <property type="entry name" value="HNHc"/>
    <property type="match status" value="1"/>
</dbReference>
<organism evidence="4">
    <name type="scientific">viral metagenome</name>
    <dbReference type="NCBI Taxonomy" id="1070528"/>
    <lineage>
        <taxon>unclassified sequences</taxon>
        <taxon>metagenomes</taxon>
        <taxon>organismal metagenomes</taxon>
    </lineage>
</organism>
<dbReference type="GO" id="GO:0008270">
    <property type="term" value="F:zinc ion binding"/>
    <property type="evidence" value="ECO:0007669"/>
    <property type="project" value="InterPro"/>
</dbReference>